<proteinExistence type="predicted"/>
<dbReference type="Proteomes" id="UP000439983">
    <property type="component" value="Unassembled WGS sequence"/>
</dbReference>
<dbReference type="OrthoDB" id="978447at2"/>
<gene>
    <name evidence="1" type="ORF">GHK62_24955</name>
</gene>
<accession>A0A6N7LJC0</accession>
<sequence length="219" mass="23283">MPSLALIHTVPDLVARFRPLVTRSLPDWTSYNIVDESLLANTVREGVLSQKTMQRLGSYVFSAADAGADAIVVTCSTLGGAVDLIQSLSSVPLFRIDQGMAEAAVERARRIGVLATLSTTLAPTSALLQHCADAAGKDCTVVPMLCDGAFERLAAGDREAHDQRVMEGYRSLVESVDLVVLAQASMAAALADRGDETPVPFLTSPELGMAHIARQLKSF</sequence>
<dbReference type="GO" id="GO:0047661">
    <property type="term" value="F:amino-acid racemase activity"/>
    <property type="evidence" value="ECO:0007669"/>
    <property type="project" value="InterPro"/>
</dbReference>
<dbReference type="RefSeq" id="WP_153441719.1">
    <property type="nucleotide sequence ID" value="NZ_JACIGA010000006.1"/>
</dbReference>
<name>A0A6N7LJC0_SINTE</name>
<dbReference type="EMBL" id="WITC01000108">
    <property type="protein sequence ID" value="MQX17877.1"/>
    <property type="molecule type" value="Genomic_DNA"/>
</dbReference>
<dbReference type="Pfam" id="PF01177">
    <property type="entry name" value="Asp_Glu_race"/>
    <property type="match status" value="1"/>
</dbReference>
<evidence type="ECO:0000313" key="1">
    <source>
        <dbReference type="EMBL" id="MQX17877.1"/>
    </source>
</evidence>
<dbReference type="Gene3D" id="3.40.50.1860">
    <property type="match status" value="2"/>
</dbReference>
<organism evidence="1 2">
    <name type="scientific">Sinorhizobium terangae</name>
    <dbReference type="NCBI Taxonomy" id="110322"/>
    <lineage>
        <taxon>Bacteria</taxon>
        <taxon>Pseudomonadati</taxon>
        <taxon>Pseudomonadota</taxon>
        <taxon>Alphaproteobacteria</taxon>
        <taxon>Hyphomicrobiales</taxon>
        <taxon>Rhizobiaceae</taxon>
        <taxon>Sinorhizobium/Ensifer group</taxon>
        <taxon>Sinorhizobium</taxon>
    </lineage>
</organism>
<evidence type="ECO:0000313" key="2">
    <source>
        <dbReference type="Proteomes" id="UP000439983"/>
    </source>
</evidence>
<reference evidence="1 2" key="1">
    <citation type="journal article" date="2013" name="Genome Biol.">
        <title>Comparative genomics of the core and accessory genomes of 48 Sinorhizobium strains comprising five genospecies.</title>
        <authorList>
            <person name="Sugawara M."/>
            <person name="Epstein B."/>
            <person name="Badgley B.D."/>
            <person name="Unno T."/>
            <person name="Xu L."/>
            <person name="Reese J."/>
            <person name="Gyaneshwar P."/>
            <person name="Denny R."/>
            <person name="Mudge J."/>
            <person name="Bharti A.K."/>
            <person name="Farmer A.D."/>
            <person name="May G.D."/>
            <person name="Woodward J.E."/>
            <person name="Medigue C."/>
            <person name="Vallenet D."/>
            <person name="Lajus A."/>
            <person name="Rouy Z."/>
            <person name="Martinez-Vaz B."/>
            <person name="Tiffin P."/>
            <person name="Young N.D."/>
            <person name="Sadowsky M.J."/>
        </authorList>
    </citation>
    <scope>NUCLEOTIDE SEQUENCE [LARGE SCALE GENOMIC DNA]</scope>
    <source>
        <strain evidence="1 2">USDA4894</strain>
    </source>
</reference>
<dbReference type="InterPro" id="IPR015942">
    <property type="entry name" value="Asp/Glu/hydantoin_racemase"/>
</dbReference>
<comment type="caution">
    <text evidence="1">The sequence shown here is derived from an EMBL/GenBank/DDBJ whole genome shotgun (WGS) entry which is preliminary data.</text>
</comment>
<dbReference type="InterPro" id="IPR001920">
    <property type="entry name" value="Asp/Glu_race"/>
</dbReference>
<keyword evidence="2" id="KW-1185">Reference proteome</keyword>
<protein>
    <submittedName>
        <fullName evidence="1">Asp/Glu/hydantoin racemase</fullName>
    </submittedName>
</protein>
<dbReference type="AlphaFoldDB" id="A0A6N7LJC0"/>